<dbReference type="STRING" id="253628.A0A0D1XWA2"/>
<dbReference type="PANTHER" id="PTHR21575">
    <property type="entry name" value="PROTEIN HID1"/>
    <property type="match status" value="1"/>
</dbReference>
<dbReference type="RefSeq" id="XP_016216870.1">
    <property type="nucleotide sequence ID" value="XM_016354854.1"/>
</dbReference>
<dbReference type="GO" id="GO:0016020">
    <property type="term" value="C:membrane"/>
    <property type="evidence" value="ECO:0007669"/>
    <property type="project" value="TreeGrafter"/>
</dbReference>
<feature type="compositionally biased region" description="Polar residues" evidence="1">
    <location>
        <begin position="605"/>
        <end position="614"/>
    </location>
</feature>
<evidence type="ECO:0008006" key="4">
    <source>
        <dbReference type="Google" id="ProtNLM"/>
    </source>
</evidence>
<evidence type="ECO:0000313" key="2">
    <source>
        <dbReference type="EMBL" id="KIW07001.1"/>
    </source>
</evidence>
<dbReference type="InterPro" id="IPR026705">
    <property type="entry name" value="Hid-1/Ecm30"/>
</dbReference>
<dbReference type="GeneID" id="27309869"/>
<name>A0A0D1XWA2_9PEZI</name>
<organism evidence="2 3">
    <name type="scientific">Verruconis gallopava</name>
    <dbReference type="NCBI Taxonomy" id="253628"/>
    <lineage>
        <taxon>Eukaryota</taxon>
        <taxon>Fungi</taxon>
        <taxon>Dikarya</taxon>
        <taxon>Ascomycota</taxon>
        <taxon>Pezizomycotina</taxon>
        <taxon>Dothideomycetes</taxon>
        <taxon>Pleosporomycetidae</taxon>
        <taxon>Venturiales</taxon>
        <taxon>Sympoventuriaceae</taxon>
        <taxon>Verruconis</taxon>
    </lineage>
</organism>
<proteinExistence type="predicted"/>
<dbReference type="GO" id="GO:0000138">
    <property type="term" value="C:Golgi trans cisterna"/>
    <property type="evidence" value="ECO:0007669"/>
    <property type="project" value="TreeGrafter"/>
</dbReference>
<gene>
    <name evidence="2" type="ORF">PV09_01896</name>
</gene>
<sequence>MGASDSKLVFKQGIFKLSEDNVIAADDDYWTGFWELPESAEDVFTLFSPTDIRRARDKNLPNLETLILAVSSKLCILRNHPSFPDPDIAPERDALNCIRVLTRILPFLYEAENLEEWEEKFFWSARKKRTRKGQVHDKAEVIFDGDSTTANPAMTTTEPEFENAKPLAEELLDTLVDLLFYSEFTLPKTPPGKSKVSYAIWQTGVGCHTPIPSTKEFENNRTEILRLLLVMCSRAMYMSPTILPIKGVRAITYLTTMPDKQIVLSTLCSLMNTTLKYNPASWRVPYDHMVFKDNRQLLVTYCLQLLLVLMLYPIPETQQGVTPKNYFRHFLGRLHRPQDFQFIVDGMTRILNQPLQASNSYLPGSQKSIAWAPEMLMFFWEALQCNKRFRSFIINTERAHDFTILVLFYALDQRNDPSKQGLIRMCVFILQTMSVEPNYGKSLNQRFKGQETLPQSIRIQNFHGTYADYLLTSIYTLLTSGKGKHDAIFPALLAIINNIAPYLEGIGRATSLKLLNLFASMSSPSFLLANETNHDLLQSLLEALNAILEHQFQKNPNLVYAILRNRRRFEALREFSLEAGQHELQRLAQQRKDQQDMASQRLIRVNSTDSSRPPVQQRPVNLREVPEDSAFTIGDDEDDDNAQESPTQTGPQSSTSPPPHSSSHGSRAASISSTTDETVPQQLRGMSEKARGKMPVGAPLLSRTNSVSSLHSLTPLVTASGSFQPTADWIESWQPELPLHTILTIVSELPSQLPQMTLEDTTAILAAIQTVQLPVIEPAPIRVHLFEWSPLSLGWYESLLWGFIFTSELLVSKGTAGVWNKTNIKLFRVQETAAQAPSLASPRGAVDAVGGALVSRIGNLNLRGSNPNNGTGTSVANQQMRVREV</sequence>
<dbReference type="Pfam" id="PF12722">
    <property type="entry name" value="Hid1"/>
    <property type="match status" value="1"/>
</dbReference>
<dbReference type="Proteomes" id="UP000053259">
    <property type="component" value="Unassembled WGS sequence"/>
</dbReference>
<accession>A0A0D1XWA2</accession>
<dbReference type="HOGENOM" id="CLU_007392_0_0_1"/>
<dbReference type="AlphaFoldDB" id="A0A0D1XWA2"/>
<evidence type="ECO:0000256" key="1">
    <source>
        <dbReference type="SAM" id="MobiDB-lite"/>
    </source>
</evidence>
<protein>
    <recommendedName>
        <fullName evidence="4">High-temperature-induced dauer-formation protein</fullName>
    </recommendedName>
</protein>
<dbReference type="EMBL" id="KN847533">
    <property type="protein sequence ID" value="KIW07001.1"/>
    <property type="molecule type" value="Genomic_DNA"/>
</dbReference>
<dbReference type="InParanoid" id="A0A0D1XWA2"/>
<dbReference type="VEuPathDB" id="FungiDB:PV09_01896"/>
<dbReference type="GO" id="GO:0005797">
    <property type="term" value="C:Golgi medial cisterna"/>
    <property type="evidence" value="ECO:0007669"/>
    <property type="project" value="TreeGrafter"/>
</dbReference>
<evidence type="ECO:0000313" key="3">
    <source>
        <dbReference type="Proteomes" id="UP000053259"/>
    </source>
</evidence>
<dbReference type="PANTHER" id="PTHR21575:SF12">
    <property type="entry name" value="PROTEIN HID1"/>
    <property type="match status" value="1"/>
</dbReference>
<keyword evidence="3" id="KW-1185">Reference proteome</keyword>
<feature type="compositionally biased region" description="Low complexity" evidence="1">
    <location>
        <begin position="645"/>
        <end position="674"/>
    </location>
</feature>
<feature type="region of interest" description="Disordered" evidence="1">
    <location>
        <begin position="603"/>
        <end position="682"/>
    </location>
</feature>
<dbReference type="OrthoDB" id="432953at2759"/>
<reference evidence="2 3" key="1">
    <citation type="submission" date="2015-01" db="EMBL/GenBank/DDBJ databases">
        <title>The Genome Sequence of Ochroconis gallopava CBS43764.</title>
        <authorList>
            <consortium name="The Broad Institute Genomics Platform"/>
            <person name="Cuomo C."/>
            <person name="de Hoog S."/>
            <person name="Gorbushina A."/>
            <person name="Stielow B."/>
            <person name="Teixiera M."/>
            <person name="Abouelleil A."/>
            <person name="Chapman S.B."/>
            <person name="Priest M."/>
            <person name="Young S.K."/>
            <person name="Wortman J."/>
            <person name="Nusbaum C."/>
            <person name="Birren B."/>
        </authorList>
    </citation>
    <scope>NUCLEOTIDE SEQUENCE [LARGE SCALE GENOMIC DNA]</scope>
    <source>
        <strain evidence="2 3">CBS 43764</strain>
    </source>
</reference>